<dbReference type="SUPFAM" id="SSF53474">
    <property type="entry name" value="alpha/beta-Hydrolases"/>
    <property type="match status" value="1"/>
</dbReference>
<dbReference type="InterPro" id="IPR029058">
    <property type="entry name" value="AB_hydrolase_fold"/>
</dbReference>
<name>A0A9E8RWQ5_9BACI</name>
<feature type="domain" description="Peptidase S9 prolyl oligopeptidase catalytic" evidence="1">
    <location>
        <begin position="98"/>
        <end position="255"/>
    </location>
</feature>
<protein>
    <submittedName>
        <fullName evidence="2">Prolyl oligopeptidase family serine peptidase</fullName>
    </submittedName>
</protein>
<proteinExistence type="predicted"/>
<dbReference type="PANTHER" id="PTHR47381:SF3">
    <property type="entry name" value="ALPHA_BETA-HYDROLASES SUPERFAMILY PROTEIN"/>
    <property type="match status" value="1"/>
</dbReference>
<gene>
    <name evidence="2" type="ORF">OE104_08435</name>
</gene>
<accession>A0A9E8RWQ5</accession>
<dbReference type="GO" id="GO:0006508">
    <property type="term" value="P:proteolysis"/>
    <property type="evidence" value="ECO:0007669"/>
    <property type="project" value="InterPro"/>
</dbReference>
<reference evidence="2" key="1">
    <citation type="submission" date="2022-09" db="EMBL/GenBank/DDBJ databases">
        <title>Complete Genomes of Fervidibacillus albus and Fervidibacillus halotolerans isolated from tidal flat sediments.</title>
        <authorList>
            <person name="Kwon K.K."/>
            <person name="Yang S.-H."/>
            <person name="Park M.J."/>
            <person name="Oh H.-M."/>
        </authorList>
    </citation>
    <scope>NUCLEOTIDE SEQUENCE</scope>
    <source>
        <strain evidence="2">MEBiC13591</strain>
    </source>
</reference>
<dbReference type="PANTHER" id="PTHR47381">
    <property type="entry name" value="ALPHA/BETA-HYDROLASES SUPERFAMILY PROTEIN"/>
    <property type="match status" value="1"/>
</dbReference>
<dbReference type="EMBL" id="CP106878">
    <property type="protein sequence ID" value="WAA08672.1"/>
    <property type="molecule type" value="Genomic_DNA"/>
</dbReference>
<dbReference type="KEGG" id="faf:OE104_08435"/>
<keyword evidence="3" id="KW-1185">Reference proteome</keyword>
<evidence type="ECO:0000313" key="2">
    <source>
        <dbReference type="EMBL" id="WAA08672.1"/>
    </source>
</evidence>
<dbReference type="AlphaFoldDB" id="A0A9E8RWQ5"/>
<dbReference type="Pfam" id="PF00326">
    <property type="entry name" value="Peptidase_S9"/>
    <property type="match status" value="1"/>
</dbReference>
<sequence>MMIGIAKKNVNGIPVLEVGKYELEKKALPTVFFIHGFTSAKEHNLHYAYLLAEKNFRAVLPDVNFHGERSKPISEKERNMQFWSIVVQTIEELNGLKDTYVTSGLTLSEKIGVAGLSMGGIVTLGALSRYSWIKTAVSLMGSPAYETLSHELLGQFEKQGEKLPFTDEQVKTELKKIEKYDLSKRPDALQERPLLFWHGKNDPVIPYRHAWDFYHEVKDGYKDHPEKIQFLLDERAQHKVTREGVLKTVEWFEKYL</sequence>
<evidence type="ECO:0000313" key="3">
    <source>
        <dbReference type="Proteomes" id="UP001164718"/>
    </source>
</evidence>
<dbReference type="Gene3D" id="3.40.50.1820">
    <property type="entry name" value="alpha/beta hydrolase"/>
    <property type="match status" value="1"/>
</dbReference>
<dbReference type="InterPro" id="IPR001375">
    <property type="entry name" value="Peptidase_S9_cat"/>
</dbReference>
<dbReference type="GO" id="GO:0008236">
    <property type="term" value="F:serine-type peptidase activity"/>
    <property type="evidence" value="ECO:0007669"/>
    <property type="project" value="InterPro"/>
</dbReference>
<evidence type="ECO:0000259" key="1">
    <source>
        <dbReference type="Pfam" id="PF00326"/>
    </source>
</evidence>
<dbReference type="Proteomes" id="UP001164718">
    <property type="component" value="Chromosome"/>
</dbReference>
<organism evidence="2 3">
    <name type="scientific">Fervidibacillus albus</name>
    <dbReference type="NCBI Taxonomy" id="2980026"/>
    <lineage>
        <taxon>Bacteria</taxon>
        <taxon>Bacillati</taxon>
        <taxon>Bacillota</taxon>
        <taxon>Bacilli</taxon>
        <taxon>Bacillales</taxon>
        <taxon>Bacillaceae</taxon>
        <taxon>Fervidibacillus</taxon>
    </lineage>
</organism>